<dbReference type="SUPFAM" id="SSF47384">
    <property type="entry name" value="Homodimeric domain of signal transducing histidine kinase"/>
    <property type="match status" value="1"/>
</dbReference>
<evidence type="ECO:0000256" key="7">
    <source>
        <dbReference type="ARBA" id="ARBA00022692"/>
    </source>
</evidence>
<dbReference type="Gene3D" id="1.10.287.130">
    <property type="match status" value="1"/>
</dbReference>
<dbReference type="Pfam" id="PF02518">
    <property type="entry name" value="HATPase_c"/>
    <property type="match status" value="1"/>
</dbReference>
<sequence length="451" mass="47815">MWLALQSLAGLAAICLAIYAAIAMGLESRQTRFLDEKTTLLAHLFAESSAADLRHRLDEFLLGHGDMSLVLRHADGTVFYARPPAGDVPRRAQRTRAIESALPGVPGAGRPRVSGQLGLSIDDDQVLLARIAWILVLASVIGAALISAGGFVLVRQGLRPLRLLTDQARQLSADTLHQRLLLAGQPDELRPLVEQFNALLERLEHAYQQLEGFNADVAHELCTPLANLIGGTEIALRRQRDAGTLRDTLGANLEELHRMASIVQDMLFLSRADRGALARRGPPASLAAVAQRVASYHEAELAEAGLGLRIRGDHVGALDQPLVERALSNLLSNAVRHADAGSDLCIDIVPGNGQVTLAVSNQGAPLDASHLPHLFDRFYRVDAARTDAARHHGLGLAIVSAVARMHGGQASAHSAQGRTTIGFSMDAEPGGPQAGAADTGEPAAGGAPARD</sequence>
<dbReference type="SUPFAM" id="SSF55874">
    <property type="entry name" value="ATPase domain of HSP90 chaperone/DNA topoisomerase II/histidine kinase"/>
    <property type="match status" value="1"/>
</dbReference>
<dbReference type="SUPFAM" id="SSF158472">
    <property type="entry name" value="HAMP domain-like"/>
    <property type="match status" value="1"/>
</dbReference>
<dbReference type="InterPro" id="IPR003660">
    <property type="entry name" value="HAMP_dom"/>
</dbReference>
<keyword evidence="7 14" id="KW-0812">Transmembrane</keyword>
<dbReference type="NCBIfam" id="TIGR01386">
    <property type="entry name" value="cztS_silS_copS"/>
    <property type="match status" value="1"/>
</dbReference>
<evidence type="ECO:0000313" key="19">
    <source>
        <dbReference type="Proteomes" id="UP000196138"/>
    </source>
</evidence>
<organism evidence="18 19">
    <name type="scientific">Comamonas serinivorans</name>
    <dbReference type="NCBI Taxonomy" id="1082851"/>
    <lineage>
        <taxon>Bacteria</taxon>
        <taxon>Pseudomonadati</taxon>
        <taxon>Pseudomonadota</taxon>
        <taxon>Betaproteobacteria</taxon>
        <taxon>Burkholderiales</taxon>
        <taxon>Comamonadaceae</taxon>
        <taxon>Comamonas</taxon>
    </lineage>
</organism>
<dbReference type="PROSITE" id="PS50109">
    <property type="entry name" value="HIS_KIN"/>
    <property type="match status" value="1"/>
</dbReference>
<comment type="function">
    <text evidence="14">Member of a two-component regulatory system.</text>
</comment>
<dbReference type="CDD" id="cd00075">
    <property type="entry name" value="HATPase"/>
    <property type="match status" value="1"/>
</dbReference>
<gene>
    <name evidence="18" type="ORF">CCO03_04855</name>
</gene>
<dbReference type="InterPro" id="IPR004358">
    <property type="entry name" value="Sig_transdc_His_kin-like_C"/>
</dbReference>
<evidence type="ECO:0000256" key="4">
    <source>
        <dbReference type="ARBA" id="ARBA00022519"/>
    </source>
</evidence>
<dbReference type="SMART" id="SM00304">
    <property type="entry name" value="HAMP"/>
    <property type="match status" value="1"/>
</dbReference>
<dbReference type="SMART" id="SM00388">
    <property type="entry name" value="HisKA"/>
    <property type="match status" value="1"/>
</dbReference>
<dbReference type="SMART" id="SM00387">
    <property type="entry name" value="HATPase_c"/>
    <property type="match status" value="1"/>
</dbReference>
<dbReference type="OrthoDB" id="9786919at2"/>
<dbReference type="InterPro" id="IPR036890">
    <property type="entry name" value="HATPase_C_sf"/>
</dbReference>
<keyword evidence="19" id="KW-1185">Reference proteome</keyword>
<dbReference type="InterPro" id="IPR005467">
    <property type="entry name" value="His_kinase_dom"/>
</dbReference>
<evidence type="ECO:0000256" key="12">
    <source>
        <dbReference type="ARBA" id="ARBA00023012"/>
    </source>
</evidence>
<reference evidence="18 19" key="1">
    <citation type="submission" date="2017-05" db="EMBL/GenBank/DDBJ databases">
        <authorList>
            <person name="Song R."/>
            <person name="Chenine A.L."/>
            <person name="Ruprecht R.M."/>
        </authorList>
    </citation>
    <scope>NUCLEOTIDE SEQUENCE [LARGE SCALE GENOMIC DNA]</scope>
    <source>
        <strain evidence="18 19">DSM 26136</strain>
    </source>
</reference>
<accession>A0A1Y0EKC3</accession>
<evidence type="ECO:0000259" key="16">
    <source>
        <dbReference type="PROSITE" id="PS50109"/>
    </source>
</evidence>
<keyword evidence="9 14" id="KW-0418">Kinase</keyword>
<dbReference type="GO" id="GO:0000155">
    <property type="term" value="F:phosphorelay sensor kinase activity"/>
    <property type="evidence" value="ECO:0007669"/>
    <property type="project" value="InterPro"/>
</dbReference>
<evidence type="ECO:0000256" key="11">
    <source>
        <dbReference type="ARBA" id="ARBA00022989"/>
    </source>
</evidence>
<comment type="catalytic activity">
    <reaction evidence="1 14">
        <text>ATP + protein L-histidine = ADP + protein N-phospho-L-histidine.</text>
        <dbReference type="EC" id="2.7.13.3"/>
    </reaction>
</comment>
<evidence type="ECO:0000256" key="2">
    <source>
        <dbReference type="ARBA" id="ARBA00004533"/>
    </source>
</evidence>
<dbReference type="EMBL" id="CP021455">
    <property type="protein sequence ID" value="ARU04093.1"/>
    <property type="molecule type" value="Genomic_DNA"/>
</dbReference>
<keyword evidence="12 14" id="KW-0902">Two-component regulatory system</keyword>
<dbReference type="AlphaFoldDB" id="A0A1Y0EKC3"/>
<evidence type="ECO:0000256" key="5">
    <source>
        <dbReference type="ARBA" id="ARBA00022553"/>
    </source>
</evidence>
<dbReference type="CDD" id="cd00082">
    <property type="entry name" value="HisKA"/>
    <property type="match status" value="1"/>
</dbReference>
<dbReference type="CDD" id="cd06225">
    <property type="entry name" value="HAMP"/>
    <property type="match status" value="1"/>
</dbReference>
<evidence type="ECO:0000256" key="8">
    <source>
        <dbReference type="ARBA" id="ARBA00022741"/>
    </source>
</evidence>
<keyword evidence="10 14" id="KW-0067">ATP-binding</keyword>
<keyword evidence="11 14" id="KW-1133">Transmembrane helix</keyword>
<dbReference type="Gene3D" id="3.30.565.10">
    <property type="entry name" value="Histidine kinase-like ATPase, C-terminal domain"/>
    <property type="match status" value="1"/>
</dbReference>
<evidence type="ECO:0000256" key="9">
    <source>
        <dbReference type="ARBA" id="ARBA00022777"/>
    </source>
</evidence>
<evidence type="ECO:0000256" key="6">
    <source>
        <dbReference type="ARBA" id="ARBA00022679"/>
    </source>
</evidence>
<keyword evidence="8 14" id="KW-0547">Nucleotide-binding</keyword>
<keyword evidence="6 14" id="KW-0808">Transferase</keyword>
<evidence type="ECO:0000259" key="17">
    <source>
        <dbReference type="PROSITE" id="PS50885"/>
    </source>
</evidence>
<keyword evidence="3 14" id="KW-1003">Cell membrane</keyword>
<evidence type="ECO:0000256" key="15">
    <source>
        <dbReference type="SAM" id="MobiDB-lite"/>
    </source>
</evidence>
<name>A0A1Y0EKC3_9BURK</name>
<dbReference type="PANTHER" id="PTHR45436">
    <property type="entry name" value="SENSOR HISTIDINE KINASE YKOH"/>
    <property type="match status" value="1"/>
</dbReference>
<dbReference type="Gene3D" id="6.10.340.10">
    <property type="match status" value="1"/>
</dbReference>
<feature type="domain" description="Histidine kinase" evidence="16">
    <location>
        <begin position="216"/>
        <end position="429"/>
    </location>
</feature>
<feature type="region of interest" description="Disordered" evidence="15">
    <location>
        <begin position="423"/>
        <end position="451"/>
    </location>
</feature>
<dbReference type="GO" id="GO:0005524">
    <property type="term" value="F:ATP binding"/>
    <property type="evidence" value="ECO:0007669"/>
    <property type="project" value="UniProtKB-KW"/>
</dbReference>
<dbReference type="GO" id="GO:0005886">
    <property type="term" value="C:plasma membrane"/>
    <property type="evidence" value="ECO:0007669"/>
    <property type="project" value="UniProtKB-SubCell"/>
</dbReference>
<feature type="domain" description="HAMP" evidence="17">
    <location>
        <begin position="155"/>
        <end position="208"/>
    </location>
</feature>
<keyword evidence="13 14" id="KW-0472">Membrane</keyword>
<evidence type="ECO:0000313" key="18">
    <source>
        <dbReference type="EMBL" id="ARU04093.1"/>
    </source>
</evidence>
<proteinExistence type="predicted"/>
<evidence type="ECO:0000256" key="14">
    <source>
        <dbReference type="RuleBase" id="RU364088"/>
    </source>
</evidence>
<dbReference type="PANTHER" id="PTHR45436:SF9">
    <property type="entry name" value="SENSOR PROTEIN"/>
    <property type="match status" value="1"/>
</dbReference>
<protein>
    <recommendedName>
        <fullName evidence="14">Sensor protein</fullName>
        <ecNumber evidence="14">2.7.13.3</ecNumber>
    </recommendedName>
</protein>
<evidence type="ECO:0000256" key="3">
    <source>
        <dbReference type="ARBA" id="ARBA00022475"/>
    </source>
</evidence>
<dbReference type="InterPro" id="IPR050428">
    <property type="entry name" value="TCS_sensor_his_kinase"/>
</dbReference>
<keyword evidence="4 14" id="KW-0997">Cell inner membrane</keyword>
<keyword evidence="5" id="KW-0597">Phosphoprotein</keyword>
<dbReference type="Pfam" id="PF00512">
    <property type="entry name" value="HisKA"/>
    <property type="match status" value="1"/>
</dbReference>
<comment type="subcellular location">
    <subcellularLocation>
        <location evidence="2 14">Cell inner membrane</location>
    </subcellularLocation>
</comment>
<dbReference type="KEGG" id="cser:CCO03_04855"/>
<dbReference type="InterPro" id="IPR003661">
    <property type="entry name" value="HisK_dim/P_dom"/>
</dbReference>
<dbReference type="InterPro" id="IPR003594">
    <property type="entry name" value="HATPase_dom"/>
</dbReference>
<dbReference type="EC" id="2.7.13.3" evidence="14"/>
<dbReference type="PRINTS" id="PR00344">
    <property type="entry name" value="BCTRLSENSOR"/>
</dbReference>
<dbReference type="InterPro" id="IPR036097">
    <property type="entry name" value="HisK_dim/P_sf"/>
</dbReference>
<dbReference type="PROSITE" id="PS50885">
    <property type="entry name" value="HAMP"/>
    <property type="match status" value="1"/>
</dbReference>
<feature type="transmembrane region" description="Helical" evidence="14">
    <location>
        <begin position="131"/>
        <end position="154"/>
    </location>
</feature>
<dbReference type="Proteomes" id="UP000196138">
    <property type="component" value="Chromosome"/>
</dbReference>
<evidence type="ECO:0000256" key="13">
    <source>
        <dbReference type="ARBA" id="ARBA00023136"/>
    </source>
</evidence>
<evidence type="ECO:0000256" key="1">
    <source>
        <dbReference type="ARBA" id="ARBA00000085"/>
    </source>
</evidence>
<evidence type="ECO:0000256" key="10">
    <source>
        <dbReference type="ARBA" id="ARBA00022840"/>
    </source>
</evidence>
<dbReference type="Pfam" id="PF00672">
    <property type="entry name" value="HAMP"/>
    <property type="match status" value="1"/>
</dbReference>
<dbReference type="InterPro" id="IPR006290">
    <property type="entry name" value="CztS_silS_copS"/>
</dbReference>